<name>A0A517QBZ9_9PLAN</name>
<gene>
    <name evidence="1" type="ORF">Enr10x_45090</name>
</gene>
<evidence type="ECO:0000313" key="1">
    <source>
        <dbReference type="EMBL" id="QDT29160.1"/>
    </source>
</evidence>
<proteinExistence type="predicted"/>
<dbReference type="SUPFAM" id="SSF53649">
    <property type="entry name" value="Alkaline phosphatase-like"/>
    <property type="match status" value="1"/>
</dbReference>
<dbReference type="Proteomes" id="UP000315647">
    <property type="component" value="Chromosome"/>
</dbReference>
<reference evidence="1 2" key="1">
    <citation type="submission" date="2019-03" db="EMBL/GenBank/DDBJ databases">
        <title>Deep-cultivation of Planctomycetes and their phenomic and genomic characterization uncovers novel biology.</title>
        <authorList>
            <person name="Wiegand S."/>
            <person name="Jogler M."/>
            <person name="Boedeker C."/>
            <person name="Pinto D."/>
            <person name="Vollmers J."/>
            <person name="Rivas-Marin E."/>
            <person name="Kohn T."/>
            <person name="Peeters S.H."/>
            <person name="Heuer A."/>
            <person name="Rast P."/>
            <person name="Oberbeckmann S."/>
            <person name="Bunk B."/>
            <person name="Jeske O."/>
            <person name="Meyerdierks A."/>
            <person name="Storesund J.E."/>
            <person name="Kallscheuer N."/>
            <person name="Luecker S."/>
            <person name="Lage O.M."/>
            <person name="Pohl T."/>
            <person name="Merkel B.J."/>
            <person name="Hornburger P."/>
            <person name="Mueller R.-W."/>
            <person name="Bruemmer F."/>
            <person name="Labrenz M."/>
            <person name="Spormann A.M."/>
            <person name="Op den Camp H."/>
            <person name="Overmann J."/>
            <person name="Amann R."/>
            <person name="Jetten M.S.M."/>
            <person name="Mascher T."/>
            <person name="Medema M.H."/>
            <person name="Devos D.P."/>
            <person name="Kaster A.-K."/>
            <person name="Ovreas L."/>
            <person name="Rohde M."/>
            <person name="Galperin M.Y."/>
            <person name="Jogler C."/>
        </authorList>
    </citation>
    <scope>NUCLEOTIDE SEQUENCE [LARGE SCALE GENOMIC DNA]</scope>
    <source>
        <strain evidence="1 2">Enr10</strain>
    </source>
</reference>
<protein>
    <recommendedName>
        <fullName evidence="3">Sulfatase</fullName>
    </recommendedName>
</protein>
<dbReference type="InterPro" id="IPR006311">
    <property type="entry name" value="TAT_signal"/>
</dbReference>
<dbReference type="PANTHER" id="PTHR43737:SF1">
    <property type="entry name" value="DUF1501 DOMAIN-CONTAINING PROTEIN"/>
    <property type="match status" value="1"/>
</dbReference>
<keyword evidence="2" id="KW-1185">Reference proteome</keyword>
<dbReference type="Pfam" id="PF07394">
    <property type="entry name" value="DUF1501"/>
    <property type="match status" value="1"/>
</dbReference>
<sequence precursor="true">MRLNQAEKRTPPGAAFSGVMSRRELLQTAGGGIGMMALSSLLQQDNTAQGAASSASLTPGKPDFPPRAKRLIWLFMHGGPSHVDLWDPKPDLIKYAGKPLPDSFGEVMTRRKVAKNPLLAPIKPFRKRGESGLEVSDFLPHTGELVDDLCVIRSLHGDSVNHPQSVYQMNTGSILMGHPSVGSWIAYGLGSENADMPAFVVLPDPGGGVKGGPPAWGSGYLPATFQGTTMRPGKTPILNLKPPAGISAGQQRATLDLIQSMNRRHREARDQDDELSARIAAYELAFRMQTAAPEIVDLTQETGATQKMYGLDDPQTRDFGERCLLARRMVERGVRFVQLYSGDTVGWDAHSDVTKNHTAYCRKTDQPIAALLKDLKQRGLLEDTLVVWCGEFGRMPMSEQGKGRDHNPWGYCGWLAGAGITGGRAYGATDPIGLRAAEQTVHVNQFHATLLHLMGLDHETLTYFHNGLDERLTGPAEIEIVKELLT</sequence>
<dbReference type="PROSITE" id="PS51318">
    <property type="entry name" value="TAT"/>
    <property type="match status" value="1"/>
</dbReference>
<dbReference type="AlphaFoldDB" id="A0A517QBZ9"/>
<dbReference type="EMBL" id="CP037421">
    <property type="protein sequence ID" value="QDT29160.1"/>
    <property type="molecule type" value="Genomic_DNA"/>
</dbReference>
<evidence type="ECO:0008006" key="3">
    <source>
        <dbReference type="Google" id="ProtNLM"/>
    </source>
</evidence>
<accession>A0A517QBZ9</accession>
<evidence type="ECO:0000313" key="2">
    <source>
        <dbReference type="Proteomes" id="UP000315647"/>
    </source>
</evidence>
<dbReference type="PANTHER" id="PTHR43737">
    <property type="entry name" value="BLL7424 PROTEIN"/>
    <property type="match status" value="1"/>
</dbReference>
<organism evidence="1 2">
    <name type="scientific">Gimesia panareensis</name>
    <dbReference type="NCBI Taxonomy" id="2527978"/>
    <lineage>
        <taxon>Bacteria</taxon>
        <taxon>Pseudomonadati</taxon>
        <taxon>Planctomycetota</taxon>
        <taxon>Planctomycetia</taxon>
        <taxon>Planctomycetales</taxon>
        <taxon>Planctomycetaceae</taxon>
        <taxon>Gimesia</taxon>
    </lineage>
</organism>
<dbReference type="Gene3D" id="3.40.720.10">
    <property type="entry name" value="Alkaline Phosphatase, subunit A"/>
    <property type="match status" value="1"/>
</dbReference>
<dbReference type="InterPro" id="IPR017850">
    <property type="entry name" value="Alkaline_phosphatase_core_sf"/>
</dbReference>
<dbReference type="InterPro" id="IPR010869">
    <property type="entry name" value="DUF1501"/>
</dbReference>